<keyword evidence="2" id="KW-0479">Metal-binding</keyword>
<dbReference type="GO" id="GO:0008270">
    <property type="term" value="F:zinc ion binding"/>
    <property type="evidence" value="ECO:0007669"/>
    <property type="project" value="UniProtKB-KW"/>
</dbReference>
<dbReference type="PANTHER" id="PTHR46481:SF10">
    <property type="entry name" value="ZINC FINGER BED DOMAIN-CONTAINING PROTEIN 39"/>
    <property type="match status" value="1"/>
</dbReference>
<keyword evidence="6" id="KW-1185">Reference proteome</keyword>
<evidence type="ECO:0000256" key="5">
    <source>
        <dbReference type="ARBA" id="ARBA00023242"/>
    </source>
</evidence>
<proteinExistence type="predicted"/>
<name>A0A6P9ER62_JUGRE</name>
<keyword evidence="4" id="KW-0862">Zinc</keyword>
<sequence length="106" mass="12360">MGSKKTQKVLAVEFKEADSGFTVSNFTYDRSRVRELASHMILYNEYPFSLIEYVIFNKFMSAITPYWEKMSRAAAKNECMKTYETEKIKLKALLKLVNKAHITTDM</sequence>
<dbReference type="KEGG" id="jre:118348170"/>
<dbReference type="GO" id="GO:0005634">
    <property type="term" value="C:nucleus"/>
    <property type="evidence" value="ECO:0007669"/>
    <property type="project" value="UniProtKB-SubCell"/>
</dbReference>
<dbReference type="RefSeq" id="XP_035545062.1">
    <property type="nucleotide sequence ID" value="XM_035689169.1"/>
</dbReference>
<dbReference type="AlphaFoldDB" id="A0A6P9ER62"/>
<evidence type="ECO:0000256" key="2">
    <source>
        <dbReference type="ARBA" id="ARBA00022723"/>
    </source>
</evidence>
<organism evidence="6 7">
    <name type="scientific">Juglans regia</name>
    <name type="common">English walnut</name>
    <dbReference type="NCBI Taxonomy" id="51240"/>
    <lineage>
        <taxon>Eukaryota</taxon>
        <taxon>Viridiplantae</taxon>
        <taxon>Streptophyta</taxon>
        <taxon>Embryophyta</taxon>
        <taxon>Tracheophyta</taxon>
        <taxon>Spermatophyta</taxon>
        <taxon>Magnoliopsida</taxon>
        <taxon>eudicotyledons</taxon>
        <taxon>Gunneridae</taxon>
        <taxon>Pentapetalae</taxon>
        <taxon>rosids</taxon>
        <taxon>fabids</taxon>
        <taxon>Fagales</taxon>
        <taxon>Juglandaceae</taxon>
        <taxon>Juglans</taxon>
    </lineage>
</organism>
<dbReference type="GeneID" id="118348170"/>
<protein>
    <submittedName>
        <fullName evidence="7">Uncharacterized protein LOC118348170</fullName>
    </submittedName>
</protein>
<reference evidence="7" key="1">
    <citation type="submission" date="2025-08" db="UniProtKB">
        <authorList>
            <consortium name="RefSeq"/>
        </authorList>
    </citation>
    <scope>IDENTIFICATION</scope>
    <source>
        <tissue evidence="7">Leaves</tissue>
    </source>
</reference>
<dbReference type="PANTHER" id="PTHR46481">
    <property type="entry name" value="ZINC FINGER BED DOMAIN-CONTAINING PROTEIN 4"/>
    <property type="match status" value="1"/>
</dbReference>
<evidence type="ECO:0000256" key="3">
    <source>
        <dbReference type="ARBA" id="ARBA00022771"/>
    </source>
</evidence>
<evidence type="ECO:0000313" key="6">
    <source>
        <dbReference type="Proteomes" id="UP000235220"/>
    </source>
</evidence>
<comment type="subcellular location">
    <subcellularLocation>
        <location evidence="1">Nucleus</location>
    </subcellularLocation>
</comment>
<accession>A0A6P9ER62</accession>
<dbReference type="InterPro" id="IPR052035">
    <property type="entry name" value="ZnF_BED_domain_contain"/>
</dbReference>
<dbReference type="InParanoid" id="A0A6P9ER62"/>
<evidence type="ECO:0000256" key="1">
    <source>
        <dbReference type="ARBA" id="ARBA00004123"/>
    </source>
</evidence>
<gene>
    <name evidence="7" type="primary">LOC118348170</name>
</gene>
<evidence type="ECO:0000256" key="4">
    <source>
        <dbReference type="ARBA" id="ARBA00022833"/>
    </source>
</evidence>
<dbReference type="Proteomes" id="UP000235220">
    <property type="component" value="Chromosome 4"/>
</dbReference>
<dbReference type="OrthoDB" id="2610923at2759"/>
<evidence type="ECO:0000313" key="7">
    <source>
        <dbReference type="RefSeq" id="XP_035545062.1"/>
    </source>
</evidence>
<keyword evidence="5" id="KW-0539">Nucleus</keyword>
<keyword evidence="3" id="KW-0863">Zinc-finger</keyword>